<dbReference type="InterPro" id="IPR017871">
    <property type="entry name" value="ABC_transporter-like_CS"/>
</dbReference>
<keyword evidence="1" id="KW-0813">Transport</keyword>
<evidence type="ECO:0000313" key="5">
    <source>
        <dbReference type="EMBL" id="RAV75575.1"/>
    </source>
</evidence>
<dbReference type="Proteomes" id="UP000251923">
    <property type="component" value="Unassembled WGS sequence"/>
</dbReference>
<dbReference type="PANTHER" id="PTHR42734">
    <property type="entry name" value="METAL TRANSPORT SYSTEM ATP-BINDING PROTEIN TM_0124-RELATED"/>
    <property type="match status" value="1"/>
</dbReference>
<evidence type="ECO:0000256" key="1">
    <source>
        <dbReference type="ARBA" id="ARBA00022448"/>
    </source>
</evidence>
<dbReference type="GO" id="GO:0005524">
    <property type="term" value="F:ATP binding"/>
    <property type="evidence" value="ECO:0007669"/>
    <property type="project" value="UniProtKB-KW"/>
</dbReference>
<gene>
    <name evidence="5" type="ORF">DBT54_10090</name>
</gene>
<dbReference type="InterPro" id="IPR003439">
    <property type="entry name" value="ABC_transporter-like_ATP-bd"/>
</dbReference>
<evidence type="ECO:0000256" key="3">
    <source>
        <dbReference type="ARBA" id="ARBA00022840"/>
    </source>
</evidence>
<dbReference type="InterPro" id="IPR027417">
    <property type="entry name" value="P-loop_NTPase"/>
</dbReference>
<name>A0A329NVB7_9LACT</name>
<evidence type="ECO:0000256" key="2">
    <source>
        <dbReference type="ARBA" id="ARBA00022741"/>
    </source>
</evidence>
<dbReference type="GO" id="GO:0016887">
    <property type="term" value="F:ATP hydrolysis activity"/>
    <property type="evidence" value="ECO:0007669"/>
    <property type="project" value="InterPro"/>
</dbReference>
<feature type="domain" description="ABC transporter" evidence="4">
    <location>
        <begin position="4"/>
        <end position="182"/>
    </location>
</feature>
<keyword evidence="3 5" id="KW-0067">ATP-binding</keyword>
<protein>
    <submittedName>
        <fullName evidence="5">ABC transporter ATP-binding protein</fullName>
    </submittedName>
</protein>
<sequence>MSAIDFEDVSIALGGRRILSGVSFSIEQGHFVGVLGPNGAGKTTLFRTILGLLTATSGKIGVLGSPPARGNAAIGYIPQWRHTAAQLNFTGFELLLSAYAGNRWGLPIASQQDRKAVEAALERVGARELAGRALTELSGGERQRLFIAQALVGEPKLLLFDEPLISLDPAHQRSIVELVRDIS</sequence>
<dbReference type="AlphaFoldDB" id="A0A329NVB7"/>
<dbReference type="SMART" id="SM00382">
    <property type="entry name" value="AAA"/>
    <property type="match status" value="1"/>
</dbReference>
<dbReference type="InterPro" id="IPR003593">
    <property type="entry name" value="AAA+_ATPase"/>
</dbReference>
<accession>A0A329NVB7</accession>
<dbReference type="PROSITE" id="PS00211">
    <property type="entry name" value="ABC_TRANSPORTER_1"/>
    <property type="match status" value="1"/>
</dbReference>
<proteinExistence type="predicted"/>
<dbReference type="PROSITE" id="PS50893">
    <property type="entry name" value="ABC_TRANSPORTER_2"/>
    <property type="match status" value="1"/>
</dbReference>
<dbReference type="Gene3D" id="3.40.50.300">
    <property type="entry name" value="P-loop containing nucleotide triphosphate hydrolases"/>
    <property type="match status" value="1"/>
</dbReference>
<dbReference type="EMBL" id="QMHM01000092">
    <property type="protein sequence ID" value="RAV75575.1"/>
    <property type="molecule type" value="Genomic_DNA"/>
</dbReference>
<dbReference type="Pfam" id="PF00005">
    <property type="entry name" value="ABC_tran"/>
    <property type="match status" value="1"/>
</dbReference>
<evidence type="ECO:0000259" key="4">
    <source>
        <dbReference type="PROSITE" id="PS50893"/>
    </source>
</evidence>
<evidence type="ECO:0000313" key="6">
    <source>
        <dbReference type="Proteomes" id="UP000251923"/>
    </source>
</evidence>
<dbReference type="SUPFAM" id="SSF52540">
    <property type="entry name" value="P-loop containing nucleoside triphosphate hydrolases"/>
    <property type="match status" value="1"/>
</dbReference>
<comment type="caution">
    <text evidence="5">The sequence shown here is derived from an EMBL/GenBank/DDBJ whole genome shotgun (WGS) entry which is preliminary data.</text>
</comment>
<reference evidence="5 6" key="1">
    <citation type="submission" date="2018-04" db="EMBL/GenBank/DDBJ databases">
        <title>Aerococcus urinae genomes.</title>
        <authorList>
            <person name="Hilt E."/>
            <person name="Gilbert N.M."/>
            <person name="Thomas-White K."/>
            <person name="Putonti C."/>
            <person name="Lewis A.L."/>
            <person name="Visck K.L."/>
            <person name="Wolfe A.J."/>
        </authorList>
    </citation>
    <scope>NUCLEOTIDE SEQUENCE [LARGE SCALE GENOMIC DNA]</scope>
    <source>
        <strain evidence="5 6">UMB7480</strain>
    </source>
</reference>
<dbReference type="InterPro" id="IPR050153">
    <property type="entry name" value="Metal_Ion_Import_ABC"/>
</dbReference>
<feature type="non-terminal residue" evidence="5">
    <location>
        <position position="183"/>
    </location>
</feature>
<organism evidence="5 6">
    <name type="scientific">Aerococcus urinae</name>
    <dbReference type="NCBI Taxonomy" id="1376"/>
    <lineage>
        <taxon>Bacteria</taxon>
        <taxon>Bacillati</taxon>
        <taxon>Bacillota</taxon>
        <taxon>Bacilli</taxon>
        <taxon>Lactobacillales</taxon>
        <taxon>Aerococcaceae</taxon>
        <taxon>Aerococcus</taxon>
    </lineage>
</organism>
<keyword evidence="2" id="KW-0547">Nucleotide-binding</keyword>